<dbReference type="PANTHER" id="PTHR24321">
    <property type="entry name" value="DEHYDROGENASES, SHORT CHAIN"/>
    <property type="match status" value="1"/>
</dbReference>
<dbReference type="Pfam" id="PF13561">
    <property type="entry name" value="adh_short_C2"/>
    <property type="match status" value="1"/>
</dbReference>
<dbReference type="FunFam" id="3.40.50.720:FF:000084">
    <property type="entry name" value="Short-chain dehydrogenase reductase"/>
    <property type="match status" value="1"/>
</dbReference>
<keyword evidence="2" id="KW-0521">NADP</keyword>
<dbReference type="STRING" id="857340.A0A086SVA7"/>
<reference evidence="5" key="1">
    <citation type="journal article" date="2014" name="Genome Announc.">
        <title>Genome sequence and annotation of Acremonium chrysogenum, producer of the beta-lactam antibiotic cephalosporin C.</title>
        <authorList>
            <person name="Terfehr D."/>
            <person name="Dahlmann T.A."/>
            <person name="Specht T."/>
            <person name="Zadra I."/>
            <person name="Kuernsteiner H."/>
            <person name="Kueck U."/>
        </authorList>
    </citation>
    <scope>NUCLEOTIDE SEQUENCE [LARGE SCALE GENOMIC DNA]</scope>
    <source>
        <strain evidence="5">ATCC 11550 / CBS 779.69 / DSM 880 / IAM 14645 / JCM 23072 / IMI 49137</strain>
    </source>
</reference>
<evidence type="ECO:0000256" key="1">
    <source>
        <dbReference type="ARBA" id="ARBA00006484"/>
    </source>
</evidence>
<dbReference type="OrthoDB" id="1669814at2759"/>
<gene>
    <name evidence="4" type="ORF">ACRE_082560</name>
</gene>
<dbReference type="PANTHER" id="PTHR24321:SF8">
    <property type="entry name" value="ESTRADIOL 17-BETA-DEHYDROGENASE 8-RELATED"/>
    <property type="match status" value="1"/>
</dbReference>
<dbReference type="PRINTS" id="PR00080">
    <property type="entry name" value="SDRFAMILY"/>
</dbReference>
<dbReference type="InterPro" id="IPR036291">
    <property type="entry name" value="NAD(P)-bd_dom_sf"/>
</dbReference>
<dbReference type="Gene3D" id="3.40.50.720">
    <property type="entry name" value="NAD(P)-binding Rossmann-like Domain"/>
    <property type="match status" value="1"/>
</dbReference>
<dbReference type="Proteomes" id="UP000029964">
    <property type="component" value="Unassembled WGS sequence"/>
</dbReference>
<dbReference type="HOGENOM" id="CLU_010194_1_0_1"/>
<comment type="similarity">
    <text evidence="1">Belongs to the short-chain dehydrogenases/reductases (SDR) family.</text>
</comment>
<dbReference type="InterPro" id="IPR020904">
    <property type="entry name" value="Sc_DH/Rdtase_CS"/>
</dbReference>
<dbReference type="GO" id="GO:0016491">
    <property type="term" value="F:oxidoreductase activity"/>
    <property type="evidence" value="ECO:0007669"/>
    <property type="project" value="UniProtKB-KW"/>
</dbReference>
<dbReference type="PRINTS" id="PR00081">
    <property type="entry name" value="GDHRDH"/>
</dbReference>
<comment type="caution">
    <text evidence="4">The sequence shown here is derived from an EMBL/GenBank/DDBJ whole genome shotgun (WGS) entry which is preliminary data.</text>
</comment>
<keyword evidence="3" id="KW-0560">Oxidoreductase</keyword>
<evidence type="ECO:0000313" key="5">
    <source>
        <dbReference type="Proteomes" id="UP000029964"/>
    </source>
</evidence>
<proteinExistence type="inferred from homology"/>
<organism evidence="4 5">
    <name type="scientific">Hapsidospora chrysogenum (strain ATCC 11550 / CBS 779.69 / DSM 880 / IAM 14645 / JCM 23072 / IMI 49137)</name>
    <name type="common">Acremonium chrysogenum</name>
    <dbReference type="NCBI Taxonomy" id="857340"/>
    <lineage>
        <taxon>Eukaryota</taxon>
        <taxon>Fungi</taxon>
        <taxon>Dikarya</taxon>
        <taxon>Ascomycota</taxon>
        <taxon>Pezizomycotina</taxon>
        <taxon>Sordariomycetes</taxon>
        <taxon>Hypocreomycetidae</taxon>
        <taxon>Hypocreales</taxon>
        <taxon>Bionectriaceae</taxon>
        <taxon>Hapsidospora</taxon>
    </lineage>
</organism>
<dbReference type="AlphaFoldDB" id="A0A086SVA7"/>
<dbReference type="EMBL" id="JPKY01000150">
    <property type="protein sequence ID" value="KFH41039.1"/>
    <property type="molecule type" value="Genomic_DNA"/>
</dbReference>
<name>A0A086SVA7_HAPC1</name>
<dbReference type="InterPro" id="IPR002347">
    <property type="entry name" value="SDR_fam"/>
</dbReference>
<keyword evidence="5" id="KW-1185">Reference proteome</keyword>
<evidence type="ECO:0000313" key="4">
    <source>
        <dbReference type="EMBL" id="KFH41039.1"/>
    </source>
</evidence>
<evidence type="ECO:0000256" key="3">
    <source>
        <dbReference type="ARBA" id="ARBA00023002"/>
    </source>
</evidence>
<dbReference type="SUPFAM" id="SSF51735">
    <property type="entry name" value="NAD(P)-binding Rossmann-fold domains"/>
    <property type="match status" value="1"/>
</dbReference>
<evidence type="ECO:0000256" key="2">
    <source>
        <dbReference type="ARBA" id="ARBA00022857"/>
    </source>
</evidence>
<sequence>MSSTQFQGKVIAVTGAASGIGFATASLLAERGATLSLADVQSEALEKAKQTILTKVPSAKIITYPLDVRKADQVEAWVAETISKLGRLDGAANIAGVVPKSIGSDAGLVENIDAGEWEFTMDINARGVMHCMKYQLRALGEGGSVVNAASVAGLVGRERNGIYTASKHAVIGLSRAAAKEVGRRGIRVNCFCPGRIDTPMSRVAVESAKAAGTDGEYEKGTVDDVALRRTGKPEEVAKLVAFLLSDESSYITGNTVNIDGGWIC</sequence>
<dbReference type="PROSITE" id="PS00061">
    <property type="entry name" value="ADH_SHORT"/>
    <property type="match status" value="1"/>
</dbReference>
<accession>A0A086SVA7</accession>
<protein>
    <submittedName>
        <fullName evidence="4">Levodione reductase-like protein</fullName>
    </submittedName>
</protein>